<dbReference type="AlphaFoldDB" id="H2AUG7"/>
<dbReference type="PANTHER" id="PTHR28186">
    <property type="entry name" value="MEIOTICALLY UP-REGULATED GENE 9 PROTEIN"/>
    <property type="match status" value="1"/>
</dbReference>
<organism evidence="1 2">
    <name type="scientific">Kazachstania africana (strain ATCC 22294 / BCRC 22015 / CBS 2517 / CECT 1963 / NBRC 1671 / NRRL Y-8276)</name>
    <name type="common">Yeast</name>
    <name type="synonym">Kluyveromyces africanus</name>
    <dbReference type="NCBI Taxonomy" id="1071382"/>
    <lineage>
        <taxon>Eukaryota</taxon>
        <taxon>Fungi</taxon>
        <taxon>Dikarya</taxon>
        <taxon>Ascomycota</taxon>
        <taxon>Saccharomycotina</taxon>
        <taxon>Saccharomycetes</taxon>
        <taxon>Saccharomycetales</taxon>
        <taxon>Saccharomycetaceae</taxon>
        <taxon>Kazachstania</taxon>
    </lineage>
</organism>
<keyword evidence="2" id="KW-1185">Reference proteome</keyword>
<dbReference type="EMBL" id="HE650824">
    <property type="protein sequence ID" value="CCF58017.1"/>
    <property type="molecule type" value="Genomic_DNA"/>
</dbReference>
<dbReference type="OrthoDB" id="5330253at2759"/>
<dbReference type="InParanoid" id="H2AUG7"/>
<dbReference type="PANTHER" id="PTHR28186:SF1">
    <property type="entry name" value="MEIOTICALLY UP-REGULATED GENE 9 PROTEIN"/>
    <property type="match status" value="1"/>
</dbReference>
<gene>
    <name evidence="1" type="primary">KAFR0D03690</name>
    <name evidence="1" type="ORF">KAFR_0D03690</name>
</gene>
<dbReference type="HOGENOM" id="CLU_103810_0_0_1"/>
<name>H2AUG7_KAZAF</name>
<evidence type="ECO:0000313" key="2">
    <source>
        <dbReference type="Proteomes" id="UP000005220"/>
    </source>
</evidence>
<dbReference type="Proteomes" id="UP000005220">
    <property type="component" value="Chromosome 4"/>
</dbReference>
<dbReference type="InterPro" id="IPR018809">
    <property type="entry name" value="DUF2406"/>
</dbReference>
<dbReference type="Pfam" id="PF10295">
    <property type="entry name" value="DUF2406"/>
    <property type="match status" value="1"/>
</dbReference>
<evidence type="ECO:0000313" key="1">
    <source>
        <dbReference type="EMBL" id="CCF58017.1"/>
    </source>
</evidence>
<dbReference type="GeneID" id="13882262"/>
<accession>H2AUG7</accession>
<sequence>MVLLRNRKSINSSNRKITKEDAARFKVHTAEVADPVLSAVQEAQPFEQAADAFNDNVYQRTFTTSDENGQKLLSRDVFGNEIVDPDISNPTRSRNERPLDTIRGFQYAIAPDPYYIETLETPYLGFKVRENYYFANEAIYNLDTPEQPIYQAQSETNDGHADKKKKRNFFGLKSKKKAKK</sequence>
<reference evidence="1 2" key="1">
    <citation type="journal article" date="2011" name="Proc. Natl. Acad. Sci. U.S.A.">
        <title>Evolutionary erosion of yeast sex chromosomes by mating-type switching accidents.</title>
        <authorList>
            <person name="Gordon J.L."/>
            <person name="Armisen D."/>
            <person name="Proux-Wera E."/>
            <person name="Oheigeartaigh S.S."/>
            <person name="Byrne K.P."/>
            <person name="Wolfe K.H."/>
        </authorList>
    </citation>
    <scope>NUCLEOTIDE SEQUENCE [LARGE SCALE GENOMIC DNA]</scope>
    <source>
        <strain evidence="2">ATCC 22294 / BCRC 22015 / CBS 2517 / CECT 1963 / NBRC 1671 / NRRL Y-8276</strain>
    </source>
</reference>
<protein>
    <submittedName>
        <fullName evidence="1">Uncharacterized protein</fullName>
    </submittedName>
</protein>
<dbReference type="eggNOG" id="ENOG502RXHE">
    <property type="taxonomic scope" value="Eukaryota"/>
</dbReference>
<proteinExistence type="predicted"/>
<dbReference type="RefSeq" id="XP_003957152.1">
    <property type="nucleotide sequence ID" value="XM_003957103.1"/>
</dbReference>
<dbReference type="KEGG" id="kaf:KAFR_0D03690"/>